<accession>A0A6B2LDW6</accession>
<protein>
    <submittedName>
        <fullName evidence="1">Uncharacterized protein</fullName>
    </submittedName>
</protein>
<name>A0A6B2LDW6_9EUKA</name>
<dbReference type="EMBL" id="GIBP01006042">
    <property type="protein sequence ID" value="NDV35011.1"/>
    <property type="molecule type" value="Transcribed_RNA"/>
</dbReference>
<evidence type="ECO:0000313" key="1">
    <source>
        <dbReference type="EMBL" id="NDV35011.1"/>
    </source>
</evidence>
<dbReference type="AlphaFoldDB" id="A0A6B2LDW6"/>
<organism evidence="1">
    <name type="scientific">Arcella intermedia</name>
    <dbReference type="NCBI Taxonomy" id="1963864"/>
    <lineage>
        <taxon>Eukaryota</taxon>
        <taxon>Amoebozoa</taxon>
        <taxon>Tubulinea</taxon>
        <taxon>Elardia</taxon>
        <taxon>Arcellinida</taxon>
        <taxon>Sphaerothecina</taxon>
        <taxon>Arcellidae</taxon>
        <taxon>Arcella</taxon>
    </lineage>
</organism>
<sequence>MTPFGYRPSECVLQVPHGSTVALGERQELLIHTPLEDGSVSTATYVAPAHCGDDLMDIKKRRGPNRVKETNGWLDYVGWYPPQGENNLRRFTSTYVVPQDPVNNQGDQVLFYFIGMQDNDSPNAVNILQPVLTWGNGHKQWYVQSWACCPSNITVSSPPLFGLTAGSTFQGVISRQSPSTWLIDSIFDGKHTTLNTQVGDYIYNWADITLEVYSVNTCNDFAKGKAFFNSLVLLDQQGQTLTPQWENDSGNTLCGGSIAPASANSYYIQHVY</sequence>
<proteinExistence type="predicted"/>
<reference evidence="1" key="1">
    <citation type="journal article" date="2020" name="J. Eukaryot. Microbiol.">
        <title>De novo Sequencing, Assembly and Annotation of the Transcriptome for the Free-Living Testate Amoeba Arcella intermedia.</title>
        <authorList>
            <person name="Ribeiro G.M."/>
            <person name="Porfirio-Sousa A.L."/>
            <person name="Maurer-Alcala X.X."/>
            <person name="Katz L.A."/>
            <person name="Lahr D.J.G."/>
        </authorList>
    </citation>
    <scope>NUCLEOTIDE SEQUENCE</scope>
</reference>